<accession>A0A970BA74</accession>
<evidence type="ECO:0000313" key="2">
    <source>
        <dbReference type="EMBL" id="NKF23091.1"/>
    </source>
</evidence>
<dbReference type="Gene3D" id="3.40.630.30">
    <property type="match status" value="1"/>
</dbReference>
<dbReference type="GO" id="GO:0016747">
    <property type="term" value="F:acyltransferase activity, transferring groups other than amino-acyl groups"/>
    <property type="evidence" value="ECO:0007669"/>
    <property type="project" value="InterPro"/>
</dbReference>
<gene>
    <name evidence="2" type="ORF">G7Y82_12260</name>
</gene>
<dbReference type="AlphaFoldDB" id="A0A970BA74"/>
<dbReference type="InterPro" id="IPR000182">
    <property type="entry name" value="GNAT_dom"/>
</dbReference>
<keyword evidence="3" id="KW-1185">Reference proteome</keyword>
<dbReference type="RefSeq" id="WP_168148415.1">
    <property type="nucleotide sequence ID" value="NZ_JAAVXB010000006.1"/>
</dbReference>
<sequence>MVDDAYLAAMSVEQYAEQWRHGIARPGSTVLLGLRDGGLHGWAAFGACRDPDVAADVGELWALYVAPEHWSSGAGRALWTQARAQLAAHYRSVRLWVLAGNARALRFYTAVGFVVEMDSVQSFELGGQTLQEIRCVMGLRA</sequence>
<feature type="domain" description="N-acetyltransferase" evidence="1">
    <location>
        <begin position="1"/>
        <end position="141"/>
    </location>
</feature>
<proteinExistence type="predicted"/>
<name>A0A970BA74_9GAMM</name>
<dbReference type="CDD" id="cd04301">
    <property type="entry name" value="NAT_SF"/>
    <property type="match status" value="1"/>
</dbReference>
<evidence type="ECO:0000259" key="1">
    <source>
        <dbReference type="PROSITE" id="PS51186"/>
    </source>
</evidence>
<dbReference type="EMBL" id="JAAVXB010000006">
    <property type="protein sequence ID" value="NKF23091.1"/>
    <property type="molecule type" value="Genomic_DNA"/>
</dbReference>
<dbReference type="PROSITE" id="PS51186">
    <property type="entry name" value="GNAT"/>
    <property type="match status" value="1"/>
</dbReference>
<organism evidence="2 3">
    <name type="scientific">Solimonas marina</name>
    <dbReference type="NCBI Taxonomy" id="2714601"/>
    <lineage>
        <taxon>Bacteria</taxon>
        <taxon>Pseudomonadati</taxon>
        <taxon>Pseudomonadota</taxon>
        <taxon>Gammaproteobacteria</taxon>
        <taxon>Nevskiales</taxon>
        <taxon>Nevskiaceae</taxon>
        <taxon>Solimonas</taxon>
    </lineage>
</organism>
<comment type="caution">
    <text evidence="2">The sequence shown here is derived from an EMBL/GenBank/DDBJ whole genome shotgun (WGS) entry which is preliminary data.</text>
</comment>
<dbReference type="Pfam" id="PF00583">
    <property type="entry name" value="Acetyltransf_1"/>
    <property type="match status" value="1"/>
</dbReference>
<reference evidence="2" key="1">
    <citation type="submission" date="2020-03" db="EMBL/GenBank/DDBJ databases">
        <title>Solimonas marina sp. nov., isolated from deep seawater of the Pacific Ocean.</title>
        <authorList>
            <person name="Liu X."/>
            <person name="Lai Q."/>
            <person name="Sun F."/>
            <person name="Gai Y."/>
            <person name="Li G."/>
            <person name="Shao Z."/>
        </authorList>
    </citation>
    <scope>NUCLEOTIDE SEQUENCE</scope>
    <source>
        <strain evidence="2">C16B3</strain>
    </source>
</reference>
<protein>
    <submittedName>
        <fullName evidence="2">GNAT family N-acetyltransferase</fullName>
    </submittedName>
</protein>
<dbReference type="InterPro" id="IPR016181">
    <property type="entry name" value="Acyl_CoA_acyltransferase"/>
</dbReference>
<dbReference type="SUPFAM" id="SSF55729">
    <property type="entry name" value="Acyl-CoA N-acyltransferases (Nat)"/>
    <property type="match status" value="1"/>
</dbReference>
<evidence type="ECO:0000313" key="3">
    <source>
        <dbReference type="Proteomes" id="UP000653472"/>
    </source>
</evidence>
<dbReference type="Proteomes" id="UP000653472">
    <property type="component" value="Unassembled WGS sequence"/>
</dbReference>